<accession>B8INL7</accession>
<sequence length="82" mass="9536">MMKIALITVAMAALGPALVNSAEAYEWGGGSCVGYGCVRALHDEDYRPVRHYRTYEERPAVRVYERRTHRGWRHHDWDDDDE</sequence>
<dbReference type="EMBL" id="CP001349">
    <property type="protein sequence ID" value="ACL56543.1"/>
    <property type="molecule type" value="Genomic_DNA"/>
</dbReference>
<dbReference type="HOGENOM" id="CLU_2538739_0_0_5"/>
<dbReference type="OrthoDB" id="8021353at2"/>
<dbReference type="AlphaFoldDB" id="B8INL7"/>
<reference evidence="2 3" key="1">
    <citation type="submission" date="2009-01" db="EMBL/GenBank/DDBJ databases">
        <title>Complete sequence of chromosome of Methylobacterium nodulans ORS 2060.</title>
        <authorList>
            <consortium name="US DOE Joint Genome Institute"/>
            <person name="Lucas S."/>
            <person name="Copeland A."/>
            <person name="Lapidus A."/>
            <person name="Glavina del Rio T."/>
            <person name="Dalin E."/>
            <person name="Tice H."/>
            <person name="Bruce D."/>
            <person name="Goodwin L."/>
            <person name="Pitluck S."/>
            <person name="Sims D."/>
            <person name="Brettin T."/>
            <person name="Detter J.C."/>
            <person name="Han C."/>
            <person name="Larimer F."/>
            <person name="Land M."/>
            <person name="Hauser L."/>
            <person name="Kyrpides N."/>
            <person name="Ivanova N."/>
            <person name="Marx C.J."/>
            <person name="Richardson P."/>
        </authorList>
    </citation>
    <scope>NUCLEOTIDE SEQUENCE [LARGE SCALE GENOMIC DNA]</scope>
    <source>
        <strain evidence="3">LMG 21967 / CNCM I-2342 / ORS 2060</strain>
    </source>
</reference>
<keyword evidence="1" id="KW-0732">Signal</keyword>
<organism evidence="2 3">
    <name type="scientific">Methylobacterium nodulans (strain LMG 21967 / CNCM I-2342 / ORS 2060)</name>
    <dbReference type="NCBI Taxonomy" id="460265"/>
    <lineage>
        <taxon>Bacteria</taxon>
        <taxon>Pseudomonadati</taxon>
        <taxon>Pseudomonadota</taxon>
        <taxon>Alphaproteobacteria</taxon>
        <taxon>Hyphomicrobiales</taxon>
        <taxon>Methylobacteriaceae</taxon>
        <taxon>Methylobacterium</taxon>
    </lineage>
</organism>
<evidence type="ECO:0000313" key="2">
    <source>
        <dbReference type="EMBL" id="ACL56543.1"/>
    </source>
</evidence>
<dbReference type="RefSeq" id="WP_015928238.1">
    <property type="nucleotide sequence ID" value="NC_011894.1"/>
</dbReference>
<dbReference type="eggNOG" id="ENOG503002W">
    <property type="taxonomic scope" value="Bacteria"/>
</dbReference>
<dbReference type="KEGG" id="mno:Mnod_1551"/>
<feature type="chain" id="PRO_5002874256" evidence="1">
    <location>
        <begin position="22"/>
        <end position="82"/>
    </location>
</feature>
<evidence type="ECO:0000256" key="1">
    <source>
        <dbReference type="SAM" id="SignalP"/>
    </source>
</evidence>
<proteinExistence type="predicted"/>
<protein>
    <submittedName>
        <fullName evidence="2">Uncharacterized protein</fullName>
    </submittedName>
</protein>
<gene>
    <name evidence="2" type="ordered locus">Mnod_1551</name>
</gene>
<dbReference type="STRING" id="460265.Mnod_1551"/>
<evidence type="ECO:0000313" key="3">
    <source>
        <dbReference type="Proteomes" id="UP000008207"/>
    </source>
</evidence>
<name>B8INL7_METNO</name>
<dbReference type="Proteomes" id="UP000008207">
    <property type="component" value="Chromosome"/>
</dbReference>
<feature type="signal peptide" evidence="1">
    <location>
        <begin position="1"/>
        <end position="21"/>
    </location>
</feature>
<keyword evidence="3" id="KW-1185">Reference proteome</keyword>